<name>A0A024UGZ0_9STRA</name>
<dbReference type="VEuPathDB" id="FungiDB:H310_03200"/>
<dbReference type="OrthoDB" id="418142at2759"/>
<protein>
    <submittedName>
        <fullName evidence="2">Uncharacterized protein</fullName>
    </submittedName>
</protein>
<dbReference type="AlphaFoldDB" id="A0A024UGZ0"/>
<evidence type="ECO:0000313" key="2">
    <source>
        <dbReference type="EMBL" id="ETW05435.1"/>
    </source>
</evidence>
<proteinExistence type="inferred from homology"/>
<accession>A0A024UGZ0</accession>
<gene>
    <name evidence="2" type="ORF">H310_03200</name>
</gene>
<organism evidence="2">
    <name type="scientific">Aphanomyces invadans</name>
    <dbReference type="NCBI Taxonomy" id="157072"/>
    <lineage>
        <taxon>Eukaryota</taxon>
        <taxon>Sar</taxon>
        <taxon>Stramenopiles</taxon>
        <taxon>Oomycota</taxon>
        <taxon>Saprolegniomycetes</taxon>
        <taxon>Saprolegniales</taxon>
        <taxon>Verrucalvaceae</taxon>
        <taxon>Aphanomyces</taxon>
    </lineage>
</organism>
<dbReference type="EMBL" id="KI913956">
    <property type="protein sequence ID" value="ETW05435.1"/>
    <property type="molecule type" value="Genomic_DNA"/>
</dbReference>
<evidence type="ECO:0000256" key="1">
    <source>
        <dbReference type="ARBA" id="ARBA00007099"/>
    </source>
</evidence>
<dbReference type="eggNOG" id="ENOG502QW2U">
    <property type="taxonomic scope" value="Eukaryota"/>
</dbReference>
<dbReference type="PANTHER" id="PTHR13225:SF3">
    <property type="entry name" value="UPF0489 PROTEIN C5ORF22"/>
    <property type="match status" value="1"/>
</dbReference>
<dbReference type="Pfam" id="PF12640">
    <property type="entry name" value="UPF0489"/>
    <property type="match status" value="1"/>
</dbReference>
<dbReference type="RefSeq" id="XP_008865212.1">
    <property type="nucleotide sequence ID" value="XM_008866990.1"/>
</dbReference>
<dbReference type="PANTHER" id="PTHR13225">
    <property type="entry name" value="MISEXPRESSION SUPPRESSOR OF RAS 6"/>
    <property type="match status" value="1"/>
</dbReference>
<dbReference type="STRING" id="157072.A0A024UGZ0"/>
<sequence length="350" mass="39970">MMNRMRVVVVDDHHHALEPIHQAIRRRVLPFANWTLVHFDAHPDLAFPRDVPAKSVFTPSQLYDVLDASEAGIASFVLPLSFAGHMESLIWVKPPWAQQMTLGDQAFAVGEHIDNGTLCVTSNHSYFVDEAMYAPESELTKKQTLQLTVCELHDSPASSVRPPLGPFVLDICLDYFTTLNPFLHEFEKACGVDDAQVLRHIYGGLQFKNIPPTLSHAQQLEHHRHHTSTMTGMMESQRWRHVDQTNFVASMAHLWRLYNDPSAMPHYFEQFYCMLHRYNADQIELVKWAAPCVDLPHHVNHDIQPMLDSMRAYLASSRERPRLITIATSQTDHYTPPDQCMGRPSSTLST</sequence>
<comment type="similarity">
    <text evidence="1">Belongs to the UPF0489 family.</text>
</comment>
<dbReference type="GeneID" id="20080250"/>
<reference evidence="2" key="1">
    <citation type="submission" date="2013-12" db="EMBL/GenBank/DDBJ databases">
        <title>The Genome Sequence of Aphanomyces invadans NJM9701.</title>
        <authorList>
            <consortium name="The Broad Institute Genomics Platform"/>
            <person name="Russ C."/>
            <person name="Tyler B."/>
            <person name="van West P."/>
            <person name="Dieguez-Uribeondo J."/>
            <person name="Young S.K."/>
            <person name="Zeng Q."/>
            <person name="Gargeya S."/>
            <person name="Fitzgerald M."/>
            <person name="Abouelleil A."/>
            <person name="Alvarado L."/>
            <person name="Chapman S.B."/>
            <person name="Gainer-Dewar J."/>
            <person name="Goldberg J."/>
            <person name="Griggs A."/>
            <person name="Gujja S."/>
            <person name="Hansen M."/>
            <person name="Howarth C."/>
            <person name="Imamovic A."/>
            <person name="Ireland A."/>
            <person name="Larimer J."/>
            <person name="McCowan C."/>
            <person name="Murphy C."/>
            <person name="Pearson M."/>
            <person name="Poon T.W."/>
            <person name="Priest M."/>
            <person name="Roberts A."/>
            <person name="Saif S."/>
            <person name="Shea T."/>
            <person name="Sykes S."/>
            <person name="Wortman J."/>
            <person name="Nusbaum C."/>
            <person name="Birren B."/>
        </authorList>
    </citation>
    <scope>NUCLEOTIDE SEQUENCE [LARGE SCALE GENOMIC DNA]</scope>
    <source>
        <strain evidence="2">NJM9701</strain>
    </source>
</reference>
<dbReference type="InterPro" id="IPR024131">
    <property type="entry name" value="UPF0489"/>
</dbReference>